<dbReference type="AlphaFoldDB" id="A0A5Q0UHE8"/>
<protein>
    <submittedName>
        <fullName evidence="1">Uncharacterized protein</fullName>
    </submittedName>
</protein>
<dbReference type="RefSeq" id="WP_153550754.1">
    <property type="nucleotide sequence ID" value="NZ_CP040089.1"/>
</dbReference>
<reference evidence="2" key="1">
    <citation type="submission" date="2019-05" db="EMBL/GenBank/DDBJ databases">
        <title>Candidatus Nanohalobium constans, a novel model system to study the DPANN nano-sized archaea: genomic and physiological characterization of a nanoarchaeon co-cultured with its chitinotrophic host.</title>
        <authorList>
            <person name="La Cono V."/>
            <person name="Arcadi E."/>
            <person name="Crisafi F."/>
            <person name="Denaro R."/>
            <person name="La Spada G."/>
            <person name="Messina E."/>
            <person name="Smedile F."/>
            <person name="Toshchakov S.V."/>
            <person name="Shevchenko M.A."/>
            <person name="Golyshin P.N."/>
            <person name="Golyshina O.V."/>
            <person name="Ferrer M."/>
            <person name="Rohde M."/>
            <person name="Mushegian A."/>
            <person name="Sorokin D.Y."/>
            <person name="Giuliano L."/>
            <person name="Yakimov M.M."/>
        </authorList>
    </citation>
    <scope>NUCLEOTIDE SEQUENCE [LARGE SCALE GENOMIC DNA]</scope>
    <source>
        <strain evidence="2">LC1Nh</strain>
    </source>
</reference>
<dbReference type="KEGG" id="ncon:LC1Nh_1138"/>
<name>A0A5Q0UHE8_9ARCH</name>
<proteinExistence type="predicted"/>
<evidence type="ECO:0000313" key="1">
    <source>
        <dbReference type="EMBL" id="QGA81006.1"/>
    </source>
</evidence>
<organism evidence="1 2">
    <name type="scientific">Candidatus Nanohalobium constans</name>
    <dbReference type="NCBI Taxonomy" id="2565781"/>
    <lineage>
        <taxon>Archaea</taxon>
        <taxon>Candidatus Nanohalarchaeota</taxon>
        <taxon>Candidatus Nanohalobia</taxon>
        <taxon>Candidatus Nanohalobiales</taxon>
        <taxon>Candidatus Nanohalobiaceae</taxon>
        <taxon>Candidatus Nanohalobium</taxon>
    </lineage>
</organism>
<accession>A0A5Q0UHE8</accession>
<dbReference type="Proteomes" id="UP000377803">
    <property type="component" value="Chromosome"/>
</dbReference>
<dbReference type="GeneID" id="42365536"/>
<keyword evidence="2" id="KW-1185">Reference proteome</keyword>
<evidence type="ECO:0000313" key="2">
    <source>
        <dbReference type="Proteomes" id="UP000377803"/>
    </source>
</evidence>
<gene>
    <name evidence="1" type="ORF">LC1Nh_1138</name>
</gene>
<dbReference type="EMBL" id="CP040089">
    <property type="protein sequence ID" value="QGA81006.1"/>
    <property type="molecule type" value="Genomic_DNA"/>
</dbReference>
<sequence>MGLKGQSSVELTMVVGMALVLSSPFIFASQSSIIELRDASRFLDLDQSLKEVRGTAVELNQSSFPARRVVEFQSPGGVEKVYNPELGGGSALILEVSARGEEVNRSILLDVDFDLNNSQLLTEEGIHDISVRKARNGINASVIS</sequence>